<keyword evidence="1" id="KW-0489">Methyltransferase</keyword>
<comment type="similarity">
    <text evidence="1">Belongs to the class I-like SAM-binding methyltransferase superfamily. METTL21 family. EFM6 subfamily.</text>
</comment>
<dbReference type="Gene3D" id="3.40.50.150">
    <property type="entry name" value="Vaccinia Virus protein VP39"/>
    <property type="match status" value="1"/>
</dbReference>
<keyword evidence="1" id="KW-0963">Cytoplasm</keyword>
<feature type="binding site" evidence="1">
    <location>
        <position position="55"/>
    </location>
    <ligand>
        <name>S-adenosyl-L-methionine</name>
        <dbReference type="ChEBI" id="CHEBI:59789"/>
    </ligand>
</feature>
<feature type="binding site" evidence="1">
    <location>
        <position position="152"/>
    </location>
    <ligand>
        <name>S-adenosyl-L-methionine</name>
        <dbReference type="ChEBI" id="CHEBI:59789"/>
    </ligand>
</feature>
<reference evidence="2" key="1">
    <citation type="submission" date="2020-01" db="EMBL/GenBank/DDBJ databases">
        <authorList>
            <consortium name="DOE Joint Genome Institute"/>
            <person name="Haridas S."/>
            <person name="Albert R."/>
            <person name="Binder M."/>
            <person name="Bloem J."/>
            <person name="Labutti K."/>
            <person name="Salamov A."/>
            <person name="Andreopoulos B."/>
            <person name="Baker S.E."/>
            <person name="Barry K."/>
            <person name="Bills G."/>
            <person name="Bluhm B.H."/>
            <person name="Cannon C."/>
            <person name="Castanera R."/>
            <person name="Culley D.E."/>
            <person name="Daum C."/>
            <person name="Ezra D."/>
            <person name="Gonzalez J.B."/>
            <person name="Henrissat B."/>
            <person name="Kuo A."/>
            <person name="Liang C."/>
            <person name="Lipzen A."/>
            <person name="Lutzoni F."/>
            <person name="Magnuson J."/>
            <person name="Mondo S."/>
            <person name="Nolan M."/>
            <person name="Ohm R."/>
            <person name="Pangilinan J."/>
            <person name="Park H.-J."/>
            <person name="Ramirez L."/>
            <person name="Alfaro M."/>
            <person name="Sun H."/>
            <person name="Tritt A."/>
            <person name="Yoshinaga Y."/>
            <person name="Zwiers L.-H."/>
            <person name="Turgeon B.G."/>
            <person name="Goodwin S.B."/>
            <person name="Spatafora J.W."/>
            <person name="Crous P.W."/>
            <person name="Grigoriev I.V."/>
        </authorList>
    </citation>
    <scope>NUCLEOTIDE SEQUENCE</scope>
    <source>
        <strain evidence="2">IPT5</strain>
    </source>
</reference>
<dbReference type="GO" id="GO:0005829">
    <property type="term" value="C:cytosol"/>
    <property type="evidence" value="ECO:0007669"/>
    <property type="project" value="TreeGrafter"/>
</dbReference>
<dbReference type="InterPro" id="IPR033684">
    <property type="entry name" value="EFM6"/>
</dbReference>
<comment type="function">
    <text evidence="1">S-adenosyl-L-methionine-dependent protein-lysine N-methyltransferase that methylates elongation factor 1-alpha.</text>
</comment>
<dbReference type="SUPFAM" id="SSF53335">
    <property type="entry name" value="S-adenosyl-L-methionine-dependent methyltransferases"/>
    <property type="match status" value="1"/>
</dbReference>
<protein>
    <recommendedName>
        <fullName evidence="1">Protein-lysine N-methyltransferase EFM6</fullName>
        <ecNumber evidence="1">2.1.1.-</ecNumber>
    </recommendedName>
    <alternativeName>
        <fullName evidence="1">Elongation factor methyltransferase 6</fullName>
    </alternativeName>
</protein>
<feature type="binding site" evidence="1">
    <location>
        <position position="134"/>
    </location>
    <ligand>
        <name>S-adenosyl-L-methionine</name>
        <dbReference type="ChEBI" id="CHEBI:59789"/>
    </ligand>
</feature>
<organism evidence="2 3">
    <name type="scientific">Plenodomus tracheiphilus IPT5</name>
    <dbReference type="NCBI Taxonomy" id="1408161"/>
    <lineage>
        <taxon>Eukaryota</taxon>
        <taxon>Fungi</taxon>
        <taxon>Dikarya</taxon>
        <taxon>Ascomycota</taxon>
        <taxon>Pezizomycotina</taxon>
        <taxon>Dothideomycetes</taxon>
        <taxon>Pleosporomycetidae</taxon>
        <taxon>Pleosporales</taxon>
        <taxon>Pleosporineae</taxon>
        <taxon>Leptosphaeriaceae</taxon>
        <taxon>Plenodomus</taxon>
    </lineage>
</organism>
<keyword evidence="1" id="KW-0808">Transferase</keyword>
<gene>
    <name evidence="1" type="primary">EFM6</name>
    <name evidence="2" type="ORF">T440DRAFT_458688</name>
</gene>
<proteinExistence type="inferred from homology"/>
<keyword evidence="1" id="KW-0949">S-adenosyl-L-methionine</keyword>
<feature type="binding site" evidence="1">
    <location>
        <position position="106"/>
    </location>
    <ligand>
        <name>S-adenosyl-L-methionine</name>
        <dbReference type="ChEBI" id="CHEBI:59789"/>
    </ligand>
</feature>
<keyword evidence="3" id="KW-1185">Reference proteome</keyword>
<dbReference type="InterPro" id="IPR019410">
    <property type="entry name" value="Methyltransf_16"/>
</dbReference>
<dbReference type="EC" id="2.1.1.-" evidence="1"/>
<dbReference type="PANTHER" id="PTHR14614">
    <property type="entry name" value="HEPATOCELLULAR CARCINOMA-ASSOCIATED ANTIGEN"/>
    <property type="match status" value="1"/>
</dbReference>
<dbReference type="GO" id="GO:0016279">
    <property type="term" value="F:protein-lysine N-methyltransferase activity"/>
    <property type="evidence" value="ECO:0007669"/>
    <property type="project" value="UniProtKB-UniRule"/>
</dbReference>
<comment type="subcellular location">
    <subcellularLocation>
        <location evidence="1">Cytoplasm</location>
    </subcellularLocation>
</comment>
<dbReference type="GO" id="GO:0032259">
    <property type="term" value="P:methylation"/>
    <property type="evidence" value="ECO:0007669"/>
    <property type="project" value="UniProtKB-KW"/>
</dbReference>
<dbReference type="AlphaFoldDB" id="A0A6A7ATF8"/>
<evidence type="ECO:0000256" key="1">
    <source>
        <dbReference type="HAMAP-Rule" id="MF_03198"/>
    </source>
</evidence>
<evidence type="ECO:0000313" key="3">
    <source>
        <dbReference type="Proteomes" id="UP000799423"/>
    </source>
</evidence>
<sequence>MSDSEENDVFGVSQDLVPPAPIKSAGVSEIDFDSLLSPPLKLHEDLRNGCGGMLWPAGMVLGKYMLQKHQSDLADKTILELGAGGGLVGLTVALGCRFQGRLHITDQEPMFDLMKRNIDLNGLNSRVVASIYDWGTPTPSHLPRHPDVILAAECVYFEPAFPLLQQTLKDLIGEKTVCYFCFKRRRRADLTFMKTARKMFHVEEVTDDPDKDIWSREKLFLYKITKKR</sequence>
<name>A0A6A7ATF8_9PLEO</name>
<dbReference type="Proteomes" id="UP000799423">
    <property type="component" value="Unassembled WGS sequence"/>
</dbReference>
<dbReference type="Pfam" id="PF10294">
    <property type="entry name" value="Methyltransf_16"/>
    <property type="match status" value="1"/>
</dbReference>
<dbReference type="InterPro" id="IPR029063">
    <property type="entry name" value="SAM-dependent_MTases_sf"/>
</dbReference>
<dbReference type="HAMAP" id="MF_03198">
    <property type="entry name" value="Methyltr_EFM6"/>
    <property type="match status" value="1"/>
</dbReference>
<feature type="binding site" evidence="1">
    <location>
        <begin position="82"/>
        <end position="84"/>
    </location>
    <ligand>
        <name>S-adenosyl-L-methionine</name>
        <dbReference type="ChEBI" id="CHEBI:59789"/>
    </ligand>
</feature>
<dbReference type="OrthoDB" id="407325at2759"/>
<dbReference type="EMBL" id="MU006336">
    <property type="protein sequence ID" value="KAF2846333.1"/>
    <property type="molecule type" value="Genomic_DNA"/>
</dbReference>
<accession>A0A6A7ATF8</accession>
<dbReference type="PANTHER" id="PTHR14614:SF152">
    <property type="entry name" value="PROTEIN-LYSINE N-METHYLTRANSFERASE EFM6"/>
    <property type="match status" value="1"/>
</dbReference>
<evidence type="ECO:0000313" key="2">
    <source>
        <dbReference type="EMBL" id="KAF2846333.1"/>
    </source>
</evidence>